<dbReference type="SUPFAM" id="SSF52467">
    <property type="entry name" value="DHS-like NAD/FAD-binding domain"/>
    <property type="match status" value="1"/>
</dbReference>
<name>A0AAJ6A131_LIMFE</name>
<evidence type="ECO:0000313" key="1">
    <source>
        <dbReference type="EMBL" id="WFR89297.1"/>
    </source>
</evidence>
<dbReference type="InterPro" id="IPR029035">
    <property type="entry name" value="DHS-like_NAD/FAD-binding_dom"/>
</dbReference>
<gene>
    <name evidence="1" type="ORF">P8634_00570</name>
</gene>
<dbReference type="AlphaFoldDB" id="A0AAJ6A131"/>
<dbReference type="Pfam" id="PF13289">
    <property type="entry name" value="SIR2_2"/>
    <property type="match status" value="1"/>
</dbReference>
<dbReference type="Gene3D" id="3.40.50.1220">
    <property type="entry name" value="TPP-binding domain"/>
    <property type="match status" value="1"/>
</dbReference>
<accession>A0AAJ6A131</accession>
<organism evidence="1 2">
    <name type="scientific">Limosilactobacillus fermentum</name>
    <name type="common">Lactobacillus fermentum</name>
    <dbReference type="NCBI Taxonomy" id="1613"/>
    <lineage>
        <taxon>Bacteria</taxon>
        <taxon>Bacillati</taxon>
        <taxon>Bacillota</taxon>
        <taxon>Bacilli</taxon>
        <taxon>Lactobacillales</taxon>
        <taxon>Lactobacillaceae</taxon>
        <taxon>Limosilactobacillus</taxon>
    </lineage>
</organism>
<dbReference type="EMBL" id="CP121468">
    <property type="protein sequence ID" value="WFR89297.1"/>
    <property type="molecule type" value="Genomic_DNA"/>
</dbReference>
<protein>
    <submittedName>
        <fullName evidence="1">SIR2 family protein</fullName>
    </submittedName>
</protein>
<proteinExistence type="predicted"/>
<evidence type="ECO:0000313" key="2">
    <source>
        <dbReference type="Proteomes" id="UP001218104"/>
    </source>
</evidence>
<dbReference type="RefSeq" id="WP_263778446.1">
    <property type="nucleotide sequence ID" value="NZ_CP053314.1"/>
</dbReference>
<sequence>MKKVDPEFIKVIRNAKKNEKLVFFLGAGVSMAQGYPDWNGYVRHLIEYWKYNLASINDGESNQVGWVKKLDWLEQQENITNARKIDILHYLIEENSTAKIKDTDKDYLLQYEQEWFEKAVPVTKNNSFLHSLVSLNGSYITTNYDLEIEKSVAGFGYDEINSLEKAKVGRFAVGNGPYVIHLHGTPKAGFESFINSAADYSNLYYKQSSSHYEGVNEFIRGKVIVFIGSSLQEDEILSNLDLKEAHAYALMKGYGDDLSNQMIEDYYKNKKNIEIIWYGDTYDELPTYLSRVVDEVIVQYRRNSRMEEGILE</sequence>
<dbReference type="Proteomes" id="UP001218104">
    <property type="component" value="Chromosome"/>
</dbReference>
<reference evidence="1" key="1">
    <citation type="submission" date="2023-04" db="EMBL/GenBank/DDBJ databases">
        <title>Genomic of Limosilactobacillus fermentum MSJK0025.</title>
        <authorList>
            <person name="Yang S."/>
        </authorList>
    </citation>
    <scope>NUCLEOTIDE SEQUENCE</scope>
    <source>
        <strain evidence="1">MSJK0025</strain>
    </source>
</reference>